<dbReference type="InterPro" id="IPR054463">
    <property type="entry name" value="PexRD54_WY"/>
</dbReference>
<evidence type="ECO:0000313" key="10">
    <source>
        <dbReference type="Proteomes" id="UP000237271"/>
    </source>
</evidence>
<keyword evidence="4" id="KW-0964">Secreted</keyword>
<name>A0A2P4XJR0_9STRA</name>
<evidence type="ECO:0000256" key="3">
    <source>
        <dbReference type="ARBA" id="ARBA00010400"/>
    </source>
</evidence>
<evidence type="ECO:0000256" key="1">
    <source>
        <dbReference type="ARBA" id="ARBA00004340"/>
    </source>
</evidence>
<proteinExistence type="inferred from homology"/>
<dbReference type="EMBL" id="NCKW01009906">
    <property type="protein sequence ID" value="POM65802.1"/>
    <property type="molecule type" value="Genomic_DNA"/>
</dbReference>
<comment type="caution">
    <text evidence="9">The sequence shown here is derived from an EMBL/GenBank/DDBJ whole genome shotgun (WGS) entry which is preliminary data.</text>
</comment>
<dbReference type="Proteomes" id="UP000237271">
    <property type="component" value="Unassembled WGS sequence"/>
</dbReference>
<protein>
    <submittedName>
        <fullName evidence="9">Secreted RxLR effector peptide protein</fullName>
    </submittedName>
</protein>
<accession>A0A2P4XJR0</accession>
<comment type="subcellular location">
    <subcellularLocation>
        <location evidence="1">Host cell</location>
    </subcellularLocation>
    <subcellularLocation>
        <location evidence="2">Secreted</location>
    </subcellularLocation>
</comment>
<evidence type="ECO:0000256" key="7">
    <source>
        <dbReference type="SAM" id="SignalP"/>
    </source>
</evidence>
<dbReference type="AlphaFoldDB" id="A0A2P4XJR0"/>
<comment type="similarity">
    <text evidence="3">Belongs to the RxLR effector family.</text>
</comment>
<dbReference type="GO" id="GO:0043657">
    <property type="term" value="C:host cell"/>
    <property type="evidence" value="ECO:0007669"/>
    <property type="project" value="UniProtKB-SubCell"/>
</dbReference>
<keyword evidence="6" id="KW-0843">Virulence</keyword>
<dbReference type="GO" id="GO:0005576">
    <property type="term" value="C:extracellular region"/>
    <property type="evidence" value="ECO:0007669"/>
    <property type="project" value="UniProtKB-SubCell"/>
</dbReference>
<dbReference type="Pfam" id="PF16810">
    <property type="entry name" value="RXLR"/>
    <property type="match status" value="1"/>
</dbReference>
<evidence type="ECO:0000313" key="9">
    <source>
        <dbReference type="EMBL" id="POM65802.1"/>
    </source>
</evidence>
<evidence type="ECO:0000256" key="5">
    <source>
        <dbReference type="ARBA" id="ARBA00022729"/>
    </source>
</evidence>
<evidence type="ECO:0000256" key="2">
    <source>
        <dbReference type="ARBA" id="ARBA00004613"/>
    </source>
</evidence>
<dbReference type="InterPro" id="IPR031825">
    <property type="entry name" value="RXLR"/>
</dbReference>
<feature type="signal peptide" evidence="7">
    <location>
        <begin position="1"/>
        <end position="19"/>
    </location>
</feature>
<feature type="chain" id="PRO_5015187214" evidence="7">
    <location>
        <begin position="20"/>
        <end position="471"/>
    </location>
</feature>
<feature type="domain" description="RxLR effector PexRD54 WY" evidence="8">
    <location>
        <begin position="381"/>
        <end position="418"/>
    </location>
</feature>
<sequence length="471" mass="53672">MHFYRIVLLVVVPFVAISAAGSTIVHATLTTSHFLTHSVTGNNDDVSIVRMLRTNRKPDVEERAGNAPAGNVPIGSKIVNWLFSSKSTEAQLTVAENYKVRNWVKNKKSSEYVFNRLELGGGLDKVLTNPKLKLYVSYIDHFNKQNPRKKVTMVDMFTNTYSDDAVAKMIEVGLTTPQTRSFATRLWYELLGSWRSQGKTADDVFTLLKIDTAGYNLFRTPKMSKDSNPTPNLFAAYIHQLNKQNPRNKVKMIDFFAKKYNDDVISKMVEMGVTVPTTKRVASLLRKQLIAKWNNNAESADDVFKLLKLDKAGDELFASPELKTLYSYTTKSYTQDSKKVLLQVLTDHYGYDGLSKIFVMGQRRMDLSFLAKDLETTMGVQWLKDKLSPAEVFKLLKLNDDVDTLLTNPNFLRTWESYRFMFDSKNDVKTTTIETLRKFYSDKELLGMLEVAKDVPATKSLAMKLLDEMKK</sequence>
<evidence type="ECO:0000256" key="6">
    <source>
        <dbReference type="ARBA" id="ARBA00023026"/>
    </source>
</evidence>
<keyword evidence="10" id="KW-1185">Reference proteome</keyword>
<dbReference type="Pfam" id="PF22748">
    <property type="entry name" value="PexRD54_WY"/>
    <property type="match status" value="1"/>
</dbReference>
<dbReference type="OrthoDB" id="127440at2759"/>
<keyword evidence="5 7" id="KW-0732">Signal</keyword>
<reference evidence="9 10" key="1">
    <citation type="journal article" date="2017" name="Genome Biol. Evol.">
        <title>Phytophthora megakarya and P. palmivora, closely related causal agents of cacao black pod rot, underwent increases in genome sizes and gene numbers by different mechanisms.</title>
        <authorList>
            <person name="Ali S.S."/>
            <person name="Shao J."/>
            <person name="Lary D.J."/>
            <person name="Kronmiller B."/>
            <person name="Shen D."/>
            <person name="Strem M.D."/>
            <person name="Amoako-Attah I."/>
            <person name="Akrofi A.Y."/>
            <person name="Begoude B.A."/>
            <person name="Ten Hoopen G.M."/>
            <person name="Coulibaly K."/>
            <person name="Kebe B.I."/>
            <person name="Melnick R.L."/>
            <person name="Guiltinan M.J."/>
            <person name="Tyler B.M."/>
            <person name="Meinhardt L.W."/>
            <person name="Bailey B.A."/>
        </authorList>
    </citation>
    <scope>NUCLEOTIDE SEQUENCE [LARGE SCALE GENOMIC DNA]</scope>
    <source>
        <strain evidence="10">sbr112.9</strain>
    </source>
</reference>
<gene>
    <name evidence="9" type="ORF">PHPALM_18430</name>
</gene>
<evidence type="ECO:0000256" key="4">
    <source>
        <dbReference type="ARBA" id="ARBA00022525"/>
    </source>
</evidence>
<evidence type="ECO:0000259" key="8">
    <source>
        <dbReference type="Pfam" id="PF22748"/>
    </source>
</evidence>
<organism evidence="9 10">
    <name type="scientific">Phytophthora palmivora</name>
    <dbReference type="NCBI Taxonomy" id="4796"/>
    <lineage>
        <taxon>Eukaryota</taxon>
        <taxon>Sar</taxon>
        <taxon>Stramenopiles</taxon>
        <taxon>Oomycota</taxon>
        <taxon>Peronosporomycetes</taxon>
        <taxon>Peronosporales</taxon>
        <taxon>Peronosporaceae</taxon>
        <taxon>Phytophthora</taxon>
    </lineage>
</organism>